<comment type="subcellular location">
    <subcellularLocation>
        <location evidence="3">Cytoplasm</location>
    </subcellularLocation>
    <subcellularLocation>
        <location evidence="2">Nucleus</location>
    </subcellularLocation>
</comment>
<feature type="compositionally biased region" description="Low complexity" evidence="8">
    <location>
        <begin position="263"/>
        <end position="272"/>
    </location>
</feature>
<feature type="domain" description="Restriction of telomere capping protein 4 C-terminal" evidence="9">
    <location>
        <begin position="469"/>
        <end position="612"/>
    </location>
</feature>
<comment type="function">
    <text evidence="1">May be involved in a process influencing telomere capping.</text>
</comment>
<evidence type="ECO:0000313" key="10">
    <source>
        <dbReference type="EMBL" id="KAF2001285.1"/>
    </source>
</evidence>
<keyword evidence="11" id="KW-1185">Reference proteome</keyword>
<evidence type="ECO:0000256" key="6">
    <source>
        <dbReference type="ARBA" id="ARBA00022490"/>
    </source>
</evidence>
<reference evidence="10" key="1">
    <citation type="journal article" date="2020" name="Stud. Mycol.">
        <title>101 Dothideomycetes genomes: a test case for predicting lifestyles and emergence of pathogens.</title>
        <authorList>
            <person name="Haridas S."/>
            <person name="Albert R."/>
            <person name="Binder M."/>
            <person name="Bloem J."/>
            <person name="Labutti K."/>
            <person name="Salamov A."/>
            <person name="Andreopoulos B."/>
            <person name="Baker S."/>
            <person name="Barry K."/>
            <person name="Bills G."/>
            <person name="Bluhm B."/>
            <person name="Cannon C."/>
            <person name="Castanera R."/>
            <person name="Culley D."/>
            <person name="Daum C."/>
            <person name="Ezra D."/>
            <person name="Gonzalez J."/>
            <person name="Henrissat B."/>
            <person name="Kuo A."/>
            <person name="Liang C."/>
            <person name="Lipzen A."/>
            <person name="Lutzoni F."/>
            <person name="Magnuson J."/>
            <person name="Mondo S."/>
            <person name="Nolan M."/>
            <person name="Ohm R."/>
            <person name="Pangilinan J."/>
            <person name="Park H.-J."/>
            <person name="Ramirez L."/>
            <person name="Alfaro M."/>
            <person name="Sun H."/>
            <person name="Tritt A."/>
            <person name="Yoshinaga Y."/>
            <person name="Zwiers L.-H."/>
            <person name="Turgeon B."/>
            <person name="Goodwin S."/>
            <person name="Spatafora J."/>
            <person name="Crous P."/>
            <person name="Grigoriev I."/>
        </authorList>
    </citation>
    <scope>NUCLEOTIDE SEQUENCE</scope>
    <source>
        <strain evidence="10">CBS 123094</strain>
    </source>
</reference>
<dbReference type="Pfam" id="PF14474">
    <property type="entry name" value="RTC4"/>
    <property type="match status" value="1"/>
</dbReference>
<evidence type="ECO:0000256" key="4">
    <source>
        <dbReference type="ARBA" id="ARBA00009461"/>
    </source>
</evidence>
<proteinExistence type="inferred from homology"/>
<name>A0A6A5WQC1_9PLEO</name>
<dbReference type="GO" id="GO:0005737">
    <property type="term" value="C:cytoplasm"/>
    <property type="evidence" value="ECO:0007669"/>
    <property type="project" value="UniProtKB-SubCell"/>
</dbReference>
<dbReference type="EMBL" id="ML977584">
    <property type="protein sequence ID" value="KAF2001285.1"/>
    <property type="molecule type" value="Genomic_DNA"/>
</dbReference>
<evidence type="ECO:0000313" key="11">
    <source>
        <dbReference type="Proteomes" id="UP000799779"/>
    </source>
</evidence>
<feature type="compositionally biased region" description="Basic and acidic residues" evidence="8">
    <location>
        <begin position="132"/>
        <end position="151"/>
    </location>
</feature>
<feature type="compositionally biased region" description="Polar residues" evidence="8">
    <location>
        <begin position="211"/>
        <end position="230"/>
    </location>
</feature>
<organism evidence="10 11">
    <name type="scientific">Amniculicola lignicola CBS 123094</name>
    <dbReference type="NCBI Taxonomy" id="1392246"/>
    <lineage>
        <taxon>Eukaryota</taxon>
        <taxon>Fungi</taxon>
        <taxon>Dikarya</taxon>
        <taxon>Ascomycota</taxon>
        <taxon>Pezizomycotina</taxon>
        <taxon>Dothideomycetes</taxon>
        <taxon>Pleosporomycetidae</taxon>
        <taxon>Pleosporales</taxon>
        <taxon>Amniculicolaceae</taxon>
        <taxon>Amniculicola</taxon>
    </lineage>
</organism>
<feature type="region of interest" description="Disordered" evidence="8">
    <location>
        <begin position="1"/>
        <end position="156"/>
    </location>
</feature>
<dbReference type="PANTHER" id="PTHR41391:SF1">
    <property type="entry name" value="RESTRICTION OF TELOMERE CAPPING PROTEIN 4"/>
    <property type="match status" value="1"/>
</dbReference>
<comment type="similarity">
    <text evidence="4">Belongs to the RTC4 family.</text>
</comment>
<evidence type="ECO:0000256" key="7">
    <source>
        <dbReference type="ARBA" id="ARBA00023242"/>
    </source>
</evidence>
<feature type="compositionally biased region" description="Low complexity" evidence="8">
    <location>
        <begin position="68"/>
        <end position="80"/>
    </location>
</feature>
<keyword evidence="6" id="KW-0963">Cytoplasm</keyword>
<keyword evidence="7" id="KW-0539">Nucleus</keyword>
<dbReference type="OrthoDB" id="128308at2759"/>
<dbReference type="SMART" id="SM01312">
    <property type="entry name" value="RTC4"/>
    <property type="match status" value="1"/>
</dbReference>
<dbReference type="AlphaFoldDB" id="A0A6A5WQC1"/>
<accession>A0A6A5WQC1</accession>
<feature type="compositionally biased region" description="Polar residues" evidence="8">
    <location>
        <begin position="335"/>
        <end position="350"/>
    </location>
</feature>
<gene>
    <name evidence="10" type="ORF">P154DRAFT_619604</name>
</gene>
<evidence type="ECO:0000259" key="9">
    <source>
        <dbReference type="SMART" id="SM01312"/>
    </source>
</evidence>
<evidence type="ECO:0000256" key="1">
    <source>
        <dbReference type="ARBA" id="ARBA00002738"/>
    </source>
</evidence>
<evidence type="ECO:0000256" key="8">
    <source>
        <dbReference type="SAM" id="MobiDB-lite"/>
    </source>
</evidence>
<feature type="region of interest" description="Disordered" evidence="8">
    <location>
        <begin position="201"/>
        <end position="373"/>
    </location>
</feature>
<sequence length="631" mass="71388">MPPLSRDAGKLLRRVGGKPHATAEDHEEEMRFQKRRTVDLTEEEINADPVSSDEEGEREPPPVQVEAQLESQSELELQSQPDDKLRDSPMLVSGKRMADSDDMGISKRPTPAKRKRTELRVPPRGVFKIGQRTKDAEFGREEEKENKVENEHENEDELEELFAVDGAGGGASEVAHMADKEDNIPWEWGNDRKAKKHRLKAPTANIHALPSVQSLVTKPRTYGSSGNRGATSKPPIKRANPPVCSGKQKTPPVEEFEEDSDSDCSLKSLDILNPNPKMELQRKIDASSDDDILKPAYETRKERAEREEREAVVRIEREEMTRKAQEAKARVEALAQNQDPPSSQLSNSASRSKRRKPTTSGRSTPLSSLSSIDARDTLNDLEQYLKEMPADRPEADDQCPVCHSRVSQEAYWDFWKSHPRQTIRNQTLFCRKHKLQEALDTYKSHGYPQIDWAALPKRIERLRGRLIDVLRGDTHSDFRNAHEEKVKAGNVRTINSLYKPRTHLKPTVENLSQIEEDEAQVDEELELHTGYYGARGAQAMTSIITAQLAREIRKRMEVDRVVAGQGMAVFVQRVLVPECARELVREDIGVGEKEAKRIVKASGEVGRCVWEEVEDEAEAEGDGEEFLEELV</sequence>
<evidence type="ECO:0000256" key="5">
    <source>
        <dbReference type="ARBA" id="ARBA00015162"/>
    </source>
</evidence>
<feature type="compositionally biased region" description="Low complexity" evidence="8">
    <location>
        <begin position="358"/>
        <end position="371"/>
    </location>
</feature>
<dbReference type="PANTHER" id="PTHR41391">
    <property type="entry name" value="RESTRICTION OF TELOMERE CAPPING PROTEIN 4"/>
    <property type="match status" value="1"/>
</dbReference>
<feature type="compositionally biased region" description="Basic and acidic residues" evidence="8">
    <location>
        <begin position="279"/>
        <end position="331"/>
    </location>
</feature>
<dbReference type="Proteomes" id="UP000799779">
    <property type="component" value="Unassembled WGS sequence"/>
</dbReference>
<evidence type="ECO:0000256" key="2">
    <source>
        <dbReference type="ARBA" id="ARBA00004123"/>
    </source>
</evidence>
<feature type="compositionally biased region" description="Basic and acidic residues" evidence="8">
    <location>
        <begin position="21"/>
        <end position="39"/>
    </location>
</feature>
<evidence type="ECO:0000256" key="3">
    <source>
        <dbReference type="ARBA" id="ARBA00004496"/>
    </source>
</evidence>
<feature type="compositionally biased region" description="Acidic residues" evidence="8">
    <location>
        <begin position="40"/>
        <end position="57"/>
    </location>
</feature>
<dbReference type="InterPro" id="IPR028094">
    <property type="entry name" value="RTC4_C"/>
</dbReference>
<dbReference type="GO" id="GO:0005634">
    <property type="term" value="C:nucleus"/>
    <property type="evidence" value="ECO:0007669"/>
    <property type="project" value="UniProtKB-SubCell"/>
</dbReference>
<dbReference type="InterPro" id="IPR039024">
    <property type="entry name" value="RTC4"/>
</dbReference>
<protein>
    <recommendedName>
        <fullName evidence="5">Restriction of telomere capping protein 4</fullName>
    </recommendedName>
</protein>